<reference evidence="1" key="1">
    <citation type="submission" date="2020-02" db="EMBL/GenBank/DDBJ databases">
        <authorList>
            <person name="Palmer J.M."/>
        </authorList>
    </citation>
    <scope>NUCLEOTIDE SEQUENCE</scope>
    <source>
        <strain evidence="1">EPUS1.4</strain>
        <tissue evidence="1">Thallus</tissue>
    </source>
</reference>
<proteinExistence type="predicted"/>
<evidence type="ECO:0000313" key="1">
    <source>
        <dbReference type="EMBL" id="KAF7503453.1"/>
    </source>
</evidence>
<gene>
    <name evidence="1" type="ORF">GJ744_003745</name>
</gene>
<dbReference type="EMBL" id="JAACFV010000178">
    <property type="protein sequence ID" value="KAF7503453.1"/>
    <property type="molecule type" value="Genomic_DNA"/>
</dbReference>
<keyword evidence="2" id="KW-1185">Reference proteome</keyword>
<name>A0A8H7A7D0_9EURO</name>
<evidence type="ECO:0000313" key="2">
    <source>
        <dbReference type="Proteomes" id="UP000606974"/>
    </source>
</evidence>
<dbReference type="AlphaFoldDB" id="A0A8H7A7D0"/>
<dbReference type="Proteomes" id="UP000606974">
    <property type="component" value="Unassembled WGS sequence"/>
</dbReference>
<accession>A0A8H7A7D0</accession>
<organism evidence="1 2">
    <name type="scientific">Endocarpon pusillum</name>
    <dbReference type="NCBI Taxonomy" id="364733"/>
    <lineage>
        <taxon>Eukaryota</taxon>
        <taxon>Fungi</taxon>
        <taxon>Dikarya</taxon>
        <taxon>Ascomycota</taxon>
        <taxon>Pezizomycotina</taxon>
        <taxon>Eurotiomycetes</taxon>
        <taxon>Chaetothyriomycetidae</taxon>
        <taxon>Verrucariales</taxon>
        <taxon>Verrucariaceae</taxon>
        <taxon>Endocarpon</taxon>
    </lineage>
</organism>
<comment type="caution">
    <text evidence="1">The sequence shown here is derived from an EMBL/GenBank/DDBJ whole genome shotgun (WGS) entry which is preliminary data.</text>
</comment>
<protein>
    <submittedName>
        <fullName evidence="1">Uncharacterized protein</fullName>
    </submittedName>
</protein>
<sequence length="76" mass="7673">MALTAAPPMAALCHQAKRLPASTAPIEACHPAAALPATGPSAPKPTAPRIAGVIAAAVKERAPVIWRAKRNGCALM</sequence>